<comment type="caution">
    <text evidence="1">The sequence shown here is derived from an EMBL/GenBank/DDBJ whole genome shotgun (WGS) entry which is preliminary data.</text>
</comment>
<evidence type="ECO:0000313" key="2">
    <source>
        <dbReference type="Proteomes" id="UP000789366"/>
    </source>
</evidence>
<proteinExistence type="predicted"/>
<accession>A0ACA9P2E0</accession>
<reference evidence="1" key="1">
    <citation type="submission" date="2021-06" db="EMBL/GenBank/DDBJ databases">
        <authorList>
            <person name="Kallberg Y."/>
            <person name="Tangrot J."/>
            <person name="Rosling A."/>
        </authorList>
    </citation>
    <scope>NUCLEOTIDE SEQUENCE</scope>
    <source>
        <strain evidence="1">28 12/20/2015</strain>
    </source>
</reference>
<dbReference type="Proteomes" id="UP000789366">
    <property type="component" value="Unassembled WGS sequence"/>
</dbReference>
<evidence type="ECO:0000313" key="1">
    <source>
        <dbReference type="EMBL" id="CAG8689227.1"/>
    </source>
</evidence>
<gene>
    <name evidence="1" type="ORF">SPELUC_LOCUS10657</name>
</gene>
<organism evidence="1 2">
    <name type="scientific">Cetraspora pellucida</name>
    <dbReference type="NCBI Taxonomy" id="1433469"/>
    <lineage>
        <taxon>Eukaryota</taxon>
        <taxon>Fungi</taxon>
        <taxon>Fungi incertae sedis</taxon>
        <taxon>Mucoromycota</taxon>
        <taxon>Glomeromycotina</taxon>
        <taxon>Glomeromycetes</taxon>
        <taxon>Diversisporales</taxon>
        <taxon>Gigasporaceae</taxon>
        <taxon>Cetraspora</taxon>
    </lineage>
</organism>
<dbReference type="EMBL" id="CAJVPW010020470">
    <property type="protein sequence ID" value="CAG8689227.1"/>
    <property type="molecule type" value="Genomic_DNA"/>
</dbReference>
<sequence>MSNNIEEKQEKTPDYLLVYKDVTKYKKNTFYLLDDSQQTIFLNLLNIYSKKLIGVCKENLPLEGSEEYNSNKSHFDNLKKKCNEYGRDVTVFKKARDDFEEKQRFLKMENENNEIKKEFQKQKEENEKSKKEFQKQKEENEELKKELKRQADALAIIMKQLPSNEEKPSELKRTRDDETYVIDKEDVLKKNKLDD</sequence>
<keyword evidence="2" id="KW-1185">Reference proteome</keyword>
<protein>
    <submittedName>
        <fullName evidence="1">14377_t:CDS:1</fullName>
    </submittedName>
</protein>
<name>A0ACA9P2E0_9GLOM</name>